<dbReference type="EMBL" id="CAADFG010000001">
    <property type="protein sequence ID" value="VFJ86440.1"/>
    <property type="molecule type" value="Genomic_DNA"/>
</dbReference>
<organism evidence="2">
    <name type="scientific">Candidatus Kentrum eta</name>
    <dbReference type="NCBI Taxonomy" id="2126337"/>
    <lineage>
        <taxon>Bacteria</taxon>
        <taxon>Pseudomonadati</taxon>
        <taxon>Pseudomonadota</taxon>
        <taxon>Gammaproteobacteria</taxon>
        <taxon>Candidatus Kentrum</taxon>
    </lineage>
</organism>
<feature type="domain" description="Plasmid pRiA4b Orf3-like" evidence="1">
    <location>
        <begin position="8"/>
        <end position="177"/>
    </location>
</feature>
<gene>
    <name evidence="2" type="ORF">BECKH772A_GA0070896_1000168</name>
    <name evidence="3" type="ORF">BECKH772B_GA0070898_1000160</name>
    <name evidence="4" type="ORF">BECKH772C_GA0070978_1000268</name>
</gene>
<dbReference type="SUPFAM" id="SSF159941">
    <property type="entry name" value="MM3350-like"/>
    <property type="match status" value="1"/>
</dbReference>
<dbReference type="Gene3D" id="3.10.290.30">
    <property type="entry name" value="MM3350-like"/>
    <property type="match status" value="1"/>
</dbReference>
<dbReference type="InterPro" id="IPR012912">
    <property type="entry name" value="Plasmid_pRiA4b_Orf3-like"/>
</dbReference>
<evidence type="ECO:0000313" key="4">
    <source>
        <dbReference type="EMBL" id="VFJ95545.1"/>
    </source>
</evidence>
<dbReference type="AlphaFoldDB" id="A0A450U5I8"/>
<evidence type="ECO:0000313" key="2">
    <source>
        <dbReference type="EMBL" id="VFJ86440.1"/>
    </source>
</evidence>
<sequence>MIKPLRETYQLKIGLKGSKPPIWRRILVVSTVRLSELHSIIQIVMGWKNRHLHQFVLGGERYGGAPDPDFGLEGMLDGSQYRLDQLLSQEKVSMIYEYDFGDGWEHKITLEKTLPFDPKATLPVCIKAKGACPPEDIGGMGGYYEFLEALNDPAHPEHEDYKEWVGVDFDPDAHDRDAVNRRLAGSGKVYF</sequence>
<proteinExistence type="predicted"/>
<protein>
    <submittedName>
        <fullName evidence="2">PRiA4b ORF-3-like protein</fullName>
    </submittedName>
</protein>
<evidence type="ECO:0000259" key="1">
    <source>
        <dbReference type="Pfam" id="PF07929"/>
    </source>
</evidence>
<accession>A0A450U5I8</accession>
<dbReference type="PANTHER" id="PTHR41878">
    <property type="entry name" value="LEXA REPRESSOR-RELATED"/>
    <property type="match status" value="1"/>
</dbReference>
<dbReference type="PANTHER" id="PTHR41878:SF1">
    <property type="entry name" value="TNPR PROTEIN"/>
    <property type="match status" value="1"/>
</dbReference>
<dbReference type="EMBL" id="CAADFI010000001">
    <property type="protein sequence ID" value="VFJ88317.1"/>
    <property type="molecule type" value="Genomic_DNA"/>
</dbReference>
<dbReference type="EMBL" id="CAADFJ010000002">
    <property type="protein sequence ID" value="VFJ95545.1"/>
    <property type="molecule type" value="Genomic_DNA"/>
</dbReference>
<evidence type="ECO:0000313" key="3">
    <source>
        <dbReference type="EMBL" id="VFJ88317.1"/>
    </source>
</evidence>
<reference evidence="2" key="1">
    <citation type="submission" date="2019-02" db="EMBL/GenBank/DDBJ databases">
        <authorList>
            <person name="Gruber-Vodicka R. H."/>
            <person name="Seah K. B. B."/>
        </authorList>
    </citation>
    <scope>NUCLEOTIDE SEQUENCE</scope>
    <source>
        <strain evidence="4">BECK_SA2B12</strain>
        <strain evidence="2">BECK_SA2B15</strain>
        <strain evidence="3">BECK_SA2B20</strain>
    </source>
</reference>
<name>A0A450U5I8_9GAMM</name>
<dbReference type="InterPro" id="IPR024047">
    <property type="entry name" value="MM3350-like_sf"/>
</dbReference>
<dbReference type="Pfam" id="PF07929">
    <property type="entry name" value="PRiA4_ORF3"/>
    <property type="match status" value="1"/>
</dbReference>